<comment type="similarity">
    <text evidence="2">Belongs to the YkuD family.</text>
</comment>
<dbReference type="PANTHER" id="PTHR30582:SF24">
    <property type="entry name" value="L,D-TRANSPEPTIDASE ERFK_SRFK-RELATED"/>
    <property type="match status" value="1"/>
</dbReference>
<evidence type="ECO:0000256" key="7">
    <source>
        <dbReference type="ARBA" id="ARBA00022984"/>
    </source>
</evidence>
<dbReference type="PROSITE" id="PS52029">
    <property type="entry name" value="LD_TPASE"/>
    <property type="match status" value="1"/>
</dbReference>
<evidence type="ECO:0000259" key="10">
    <source>
        <dbReference type="PROSITE" id="PS52029"/>
    </source>
</evidence>
<dbReference type="GO" id="GO:0071972">
    <property type="term" value="F:peptidoglycan L,D-transpeptidase activity"/>
    <property type="evidence" value="ECO:0007669"/>
    <property type="project" value="TreeGrafter"/>
</dbReference>
<dbReference type="InterPro" id="IPR005490">
    <property type="entry name" value="LD_TPept_cat_dom"/>
</dbReference>
<dbReference type="EMBL" id="CP000471">
    <property type="protein sequence ID" value="ABK45956.1"/>
    <property type="molecule type" value="Genomic_DNA"/>
</dbReference>
<dbReference type="PANTHER" id="PTHR30582">
    <property type="entry name" value="L,D-TRANSPEPTIDASE"/>
    <property type="match status" value="1"/>
</dbReference>
<dbReference type="Proteomes" id="UP000002586">
    <property type="component" value="Chromosome"/>
</dbReference>
<dbReference type="RefSeq" id="WP_011715012.1">
    <property type="nucleotide sequence ID" value="NC_008576.1"/>
</dbReference>
<organism evidence="11 12">
    <name type="scientific">Magnetococcus marinus (strain ATCC BAA-1437 / JCM 17883 / MC-1)</name>
    <dbReference type="NCBI Taxonomy" id="156889"/>
    <lineage>
        <taxon>Bacteria</taxon>
        <taxon>Pseudomonadati</taxon>
        <taxon>Pseudomonadota</taxon>
        <taxon>Magnetococcia</taxon>
        <taxon>Magnetococcales</taxon>
        <taxon>Magnetococcaceae</taxon>
        <taxon>Magnetococcus</taxon>
    </lineage>
</organism>
<dbReference type="SUPFAM" id="SSF141523">
    <property type="entry name" value="L,D-transpeptidase catalytic domain-like"/>
    <property type="match status" value="1"/>
</dbReference>
<sequence length="181" mass="19658">MIDPQLREQALSTLVQHGWSSVRPGLYLHGPSQRLMGFYGEQSVLGVWPVSTGLKGFGNAQDSGQTPMGLHTLGECIGAGQPLGMCFVGRQATGQIVETTEDRSRDYITTRIIRLCGAVPGFNQGPGVDSYERYIYIHGTPHLADLGQPVSHGCVRMHSAHLLELFDQVGPGDLLYIEPGR</sequence>
<evidence type="ECO:0000313" key="12">
    <source>
        <dbReference type="Proteomes" id="UP000002586"/>
    </source>
</evidence>
<comment type="pathway">
    <text evidence="1 9">Cell wall biogenesis; peptidoglycan biosynthesis.</text>
</comment>
<keyword evidence="6 9" id="KW-0133">Cell shape</keyword>
<feature type="domain" description="L,D-TPase catalytic" evidence="10">
    <location>
        <begin position="25"/>
        <end position="178"/>
    </location>
</feature>
<dbReference type="InterPro" id="IPR038063">
    <property type="entry name" value="Transpep_catalytic_dom"/>
</dbReference>
<dbReference type="GO" id="GO:0008360">
    <property type="term" value="P:regulation of cell shape"/>
    <property type="evidence" value="ECO:0007669"/>
    <property type="project" value="UniProtKB-UniRule"/>
</dbReference>
<evidence type="ECO:0000256" key="9">
    <source>
        <dbReference type="PROSITE-ProRule" id="PRU01373"/>
    </source>
</evidence>
<feature type="active site" description="Nucleophile" evidence="9">
    <location>
        <position position="154"/>
    </location>
</feature>
<evidence type="ECO:0000256" key="2">
    <source>
        <dbReference type="ARBA" id="ARBA00005992"/>
    </source>
</evidence>
<evidence type="ECO:0000256" key="4">
    <source>
        <dbReference type="ARBA" id="ARBA00022679"/>
    </source>
</evidence>
<dbReference type="UniPathway" id="UPA00219"/>
<reference evidence="11 12" key="2">
    <citation type="journal article" date="2012" name="Int. J. Syst. Evol. Microbiol.">
        <title>Magnetococcus marinus gen. nov., sp. nov., a marine, magnetotactic bacterium that represents a novel lineage (Magnetococcaceae fam. nov.; Magnetococcales ord. nov.) at the base of the Alphaproteobacteria.</title>
        <authorList>
            <person name="Bazylinski D.A."/>
            <person name="Williams T.J."/>
            <person name="Lefevre C.T."/>
            <person name="Berg R.J."/>
            <person name="Zhang C.L."/>
            <person name="Bowser S.S."/>
            <person name="Dean A.J."/>
            <person name="Beveridge T.J."/>
        </authorList>
    </citation>
    <scope>NUCLEOTIDE SEQUENCE [LARGE SCALE GENOMIC DNA]</scope>
    <source>
        <strain evidence="12">ATCC BAA-1437 / JCM 17883 / MC-1</strain>
    </source>
</reference>
<dbReference type="GO" id="GO:0071555">
    <property type="term" value="P:cell wall organization"/>
    <property type="evidence" value="ECO:0007669"/>
    <property type="project" value="UniProtKB-UniRule"/>
</dbReference>
<dbReference type="CDD" id="cd16913">
    <property type="entry name" value="YkuD_like"/>
    <property type="match status" value="1"/>
</dbReference>
<dbReference type="Gene3D" id="2.40.440.10">
    <property type="entry name" value="L,D-transpeptidase catalytic domain-like"/>
    <property type="match status" value="1"/>
</dbReference>
<accession>A0LDB3</accession>
<protein>
    <submittedName>
        <fullName evidence="11">ErfK/YbiS/YcfS/YnhG family protein</fullName>
    </submittedName>
</protein>
<dbReference type="GO" id="GO:0016757">
    <property type="term" value="F:glycosyltransferase activity"/>
    <property type="evidence" value="ECO:0007669"/>
    <property type="project" value="UniProtKB-KW"/>
</dbReference>
<name>A0LDB3_MAGMM</name>
<dbReference type="AlphaFoldDB" id="A0LDB3"/>
<dbReference type="STRING" id="156889.Mmc1_3471"/>
<dbReference type="GO" id="GO:0005576">
    <property type="term" value="C:extracellular region"/>
    <property type="evidence" value="ECO:0007669"/>
    <property type="project" value="TreeGrafter"/>
</dbReference>
<gene>
    <name evidence="11" type="ordered locus">Mmc1_3471</name>
</gene>
<proteinExistence type="inferred from homology"/>
<dbReference type="GO" id="GO:0018104">
    <property type="term" value="P:peptidoglycan-protein cross-linking"/>
    <property type="evidence" value="ECO:0007669"/>
    <property type="project" value="TreeGrafter"/>
</dbReference>
<dbReference type="Pfam" id="PF03734">
    <property type="entry name" value="YkuD"/>
    <property type="match status" value="1"/>
</dbReference>
<evidence type="ECO:0000313" key="11">
    <source>
        <dbReference type="EMBL" id="ABK45956.1"/>
    </source>
</evidence>
<reference evidence="12" key="1">
    <citation type="journal article" date="2009" name="Appl. Environ. Microbiol.">
        <title>Complete genome sequence of the chemolithoautotrophic marine magnetotactic coccus strain MC-1.</title>
        <authorList>
            <person name="Schubbe S."/>
            <person name="Williams T.J."/>
            <person name="Xie G."/>
            <person name="Kiss H.E."/>
            <person name="Brettin T.S."/>
            <person name="Martinez D."/>
            <person name="Ross C.A."/>
            <person name="Schuler D."/>
            <person name="Cox B.L."/>
            <person name="Nealson K.H."/>
            <person name="Bazylinski D.A."/>
        </authorList>
    </citation>
    <scope>NUCLEOTIDE SEQUENCE [LARGE SCALE GENOMIC DNA]</scope>
    <source>
        <strain evidence="12">ATCC BAA-1437 / JCM 17883 / MC-1</strain>
    </source>
</reference>
<dbReference type="eggNOG" id="COG1376">
    <property type="taxonomic scope" value="Bacteria"/>
</dbReference>
<keyword evidence="12" id="KW-1185">Reference proteome</keyword>
<evidence type="ECO:0000256" key="6">
    <source>
        <dbReference type="ARBA" id="ARBA00022960"/>
    </source>
</evidence>
<keyword evidence="4" id="KW-0808">Transferase</keyword>
<keyword evidence="8 9" id="KW-0961">Cell wall biogenesis/degradation</keyword>
<evidence type="ECO:0000256" key="3">
    <source>
        <dbReference type="ARBA" id="ARBA00022676"/>
    </source>
</evidence>
<dbReference type="KEGG" id="mgm:Mmc1_3471"/>
<dbReference type="HOGENOM" id="CLU_042399_3_1_5"/>
<keyword evidence="3" id="KW-0328">Glycosyltransferase</keyword>
<keyword evidence="7 9" id="KW-0573">Peptidoglycan synthesis</keyword>
<evidence type="ECO:0000256" key="8">
    <source>
        <dbReference type="ARBA" id="ARBA00023316"/>
    </source>
</evidence>
<dbReference type="InterPro" id="IPR050979">
    <property type="entry name" value="LD-transpeptidase"/>
</dbReference>
<keyword evidence="5" id="KW-0378">Hydrolase</keyword>
<evidence type="ECO:0000256" key="1">
    <source>
        <dbReference type="ARBA" id="ARBA00004752"/>
    </source>
</evidence>
<evidence type="ECO:0000256" key="5">
    <source>
        <dbReference type="ARBA" id="ARBA00022801"/>
    </source>
</evidence>
<feature type="active site" description="Proton donor/acceptor" evidence="9">
    <location>
        <position position="138"/>
    </location>
</feature>